<dbReference type="Proteomes" id="UP000216339">
    <property type="component" value="Unassembled WGS sequence"/>
</dbReference>
<dbReference type="EMBL" id="MQWD01000001">
    <property type="protein sequence ID" value="PAP76456.1"/>
    <property type="molecule type" value="Genomic_DNA"/>
</dbReference>
<dbReference type="InterPro" id="IPR011032">
    <property type="entry name" value="GroES-like_sf"/>
</dbReference>
<keyword evidence="2" id="KW-0143">Chaperone</keyword>
<sequence length="129" mass="13972">MDLMPSLDAVHVVGDRVLVRPSDDADRSSGGLYLPAGVTSKETVQTGRVVRVGPGHAVPNPDYSASEAWTGEDSPVRYLPLQARVGDLALFLRKEAVEVEYDGQSYLIVPHGAILALVRPKHPEDEGYH</sequence>
<evidence type="ECO:0008006" key="5">
    <source>
        <dbReference type="Google" id="ProtNLM"/>
    </source>
</evidence>
<dbReference type="GO" id="GO:0044183">
    <property type="term" value="F:protein folding chaperone"/>
    <property type="evidence" value="ECO:0007669"/>
    <property type="project" value="InterPro"/>
</dbReference>
<evidence type="ECO:0000313" key="4">
    <source>
        <dbReference type="Proteomes" id="UP000216339"/>
    </source>
</evidence>
<evidence type="ECO:0000313" key="3">
    <source>
        <dbReference type="EMBL" id="PAP76456.1"/>
    </source>
</evidence>
<organism evidence="3 4">
    <name type="scientific">Rubrivirga marina</name>
    <dbReference type="NCBI Taxonomy" id="1196024"/>
    <lineage>
        <taxon>Bacteria</taxon>
        <taxon>Pseudomonadati</taxon>
        <taxon>Rhodothermota</taxon>
        <taxon>Rhodothermia</taxon>
        <taxon>Rhodothermales</taxon>
        <taxon>Rubricoccaceae</taxon>
        <taxon>Rubrivirga</taxon>
    </lineage>
</organism>
<reference evidence="3 4" key="1">
    <citation type="submission" date="2016-11" db="EMBL/GenBank/DDBJ databases">
        <title>Study of marine rhodopsin-containing bacteria.</title>
        <authorList>
            <person name="Yoshizawa S."/>
            <person name="Kumagai Y."/>
            <person name="Kogure K."/>
        </authorList>
    </citation>
    <scope>NUCLEOTIDE SEQUENCE [LARGE SCALE GENOMIC DNA]</scope>
    <source>
        <strain evidence="3 4">SAORIC-28</strain>
    </source>
</reference>
<gene>
    <name evidence="3" type="ORF">BSZ37_08380</name>
</gene>
<dbReference type="GO" id="GO:0005524">
    <property type="term" value="F:ATP binding"/>
    <property type="evidence" value="ECO:0007669"/>
    <property type="project" value="InterPro"/>
</dbReference>
<dbReference type="SUPFAM" id="SSF50129">
    <property type="entry name" value="GroES-like"/>
    <property type="match status" value="1"/>
</dbReference>
<dbReference type="InterPro" id="IPR037124">
    <property type="entry name" value="Chaperonin_GroES_sf"/>
</dbReference>
<dbReference type="SMART" id="SM00883">
    <property type="entry name" value="Cpn10"/>
    <property type="match status" value="1"/>
</dbReference>
<comment type="similarity">
    <text evidence="1">Belongs to the GroES chaperonin family.</text>
</comment>
<comment type="caution">
    <text evidence="3">The sequence shown here is derived from an EMBL/GenBank/DDBJ whole genome shotgun (WGS) entry which is preliminary data.</text>
</comment>
<evidence type="ECO:0000256" key="1">
    <source>
        <dbReference type="ARBA" id="ARBA00006975"/>
    </source>
</evidence>
<dbReference type="InterPro" id="IPR020818">
    <property type="entry name" value="Chaperonin_GroES"/>
</dbReference>
<name>A0A271IYY0_9BACT</name>
<accession>A0A271IYY0</accession>
<dbReference type="Gene3D" id="2.30.33.40">
    <property type="entry name" value="GroES chaperonin"/>
    <property type="match status" value="1"/>
</dbReference>
<proteinExistence type="inferred from homology"/>
<dbReference type="AlphaFoldDB" id="A0A271IYY0"/>
<dbReference type="CDD" id="cd00320">
    <property type="entry name" value="cpn10"/>
    <property type="match status" value="1"/>
</dbReference>
<evidence type="ECO:0000256" key="2">
    <source>
        <dbReference type="ARBA" id="ARBA00023186"/>
    </source>
</evidence>
<dbReference type="Pfam" id="PF00166">
    <property type="entry name" value="Cpn10"/>
    <property type="match status" value="1"/>
</dbReference>
<protein>
    <recommendedName>
        <fullName evidence="5">Chaperonin</fullName>
    </recommendedName>
</protein>
<dbReference type="OrthoDB" id="9801482at2"/>
<keyword evidence="4" id="KW-1185">Reference proteome</keyword>